<dbReference type="AlphaFoldDB" id="A0AA39HR30"/>
<evidence type="ECO:0000313" key="1">
    <source>
        <dbReference type="EMBL" id="KAK0409363.1"/>
    </source>
</evidence>
<evidence type="ECO:0000313" key="2">
    <source>
        <dbReference type="Proteomes" id="UP001175271"/>
    </source>
</evidence>
<organism evidence="1 2">
    <name type="scientific">Steinernema hermaphroditum</name>
    <dbReference type="NCBI Taxonomy" id="289476"/>
    <lineage>
        <taxon>Eukaryota</taxon>
        <taxon>Metazoa</taxon>
        <taxon>Ecdysozoa</taxon>
        <taxon>Nematoda</taxon>
        <taxon>Chromadorea</taxon>
        <taxon>Rhabditida</taxon>
        <taxon>Tylenchina</taxon>
        <taxon>Panagrolaimomorpha</taxon>
        <taxon>Strongyloidoidea</taxon>
        <taxon>Steinernematidae</taxon>
        <taxon>Steinernema</taxon>
    </lineage>
</organism>
<dbReference type="EMBL" id="JAUCMV010000003">
    <property type="protein sequence ID" value="KAK0409363.1"/>
    <property type="molecule type" value="Genomic_DNA"/>
</dbReference>
<keyword evidence="2" id="KW-1185">Reference proteome</keyword>
<name>A0AA39HR30_9BILA</name>
<gene>
    <name evidence="1" type="ORF">QR680_004496</name>
</gene>
<accession>A0AA39HR30</accession>
<sequence>MIVGMNENLCIANCTYRQRNYASRITMDAVPVTFIEKVETLLEWRQPFVNLSSGWRRVAEEHRLLKPALLMVYLVSNNEALFMVMSQGSHVALDRLHEIFFEDIVIKGEDPKEEHRHQCRPLDRTNFELLRTKLKKDDCGCFLELDFEEAQDHPYLEQLCASPSRIVEIAICKNLIVSRSLVARSVQMETLRSFKCFVDFNLTQDALDAFFRFLAFTQLEHFLLFRSANSPMSYDTLLTGAIDAFLSKERTEYFVFYVDETKQHLCERLTADEMREKVCVHFDFKTDFINIYEKRAEQMKMMRQIMSD</sequence>
<protein>
    <submittedName>
        <fullName evidence="1">Uncharacterized protein</fullName>
    </submittedName>
</protein>
<reference evidence="1" key="1">
    <citation type="submission" date="2023-06" db="EMBL/GenBank/DDBJ databases">
        <title>Genomic analysis of the entomopathogenic nematode Steinernema hermaphroditum.</title>
        <authorList>
            <person name="Schwarz E.M."/>
            <person name="Heppert J.K."/>
            <person name="Baniya A."/>
            <person name="Schwartz H.T."/>
            <person name="Tan C.-H."/>
            <person name="Antoshechkin I."/>
            <person name="Sternberg P.W."/>
            <person name="Goodrich-Blair H."/>
            <person name="Dillman A.R."/>
        </authorList>
    </citation>
    <scope>NUCLEOTIDE SEQUENCE</scope>
    <source>
        <strain evidence="1">PS9179</strain>
        <tissue evidence="1">Whole animal</tissue>
    </source>
</reference>
<comment type="caution">
    <text evidence="1">The sequence shown here is derived from an EMBL/GenBank/DDBJ whole genome shotgun (WGS) entry which is preliminary data.</text>
</comment>
<proteinExistence type="predicted"/>
<dbReference type="Proteomes" id="UP001175271">
    <property type="component" value="Unassembled WGS sequence"/>
</dbReference>